<name>A0A4Q0I852_9FIRM</name>
<sequence length="589" mass="66479">MANFKKLIKDIFAFKEPKPQEEFILKEKESEKIDDVSNKNEKSPVKEKKGFIRSLFTRSSNDEKDSGSSDKKNNKLEKMVYVSKDITENIDYLKKRFSIPTNGDIVLREFDILVKDKTISACLIFYDGMVNGMLINLNILQPLMLLSNLDIKDKGTENKNISEYIHKNLVTHNQVKVSREFDEIIDEINFGGCGVFVDGIDIAYACDVKGWQHRSVDRPNNEIVIRGPQESFNEVLRVNTALIRKILKDEDLVAESVSIGERSKTPCSMLYIKDIANDSLVNEVRRRLENIKTDYIFDTGELEQYIEDNTIMPTPQIIATERPDRVASMLTEGKVAVIMSGSPFALVMPTTNNDFLQSAEDAYVRFPYANLLRVMRVIAIFMSLLLPGLYVAITNFHHEMIPTDLLFAIEASRERVPFPSVVEIIIMEFAFELIREAGLRVPSPIGPTLGIIGALILGQAAVAANIVSPILIIVVAVTGIGSFAIPNFSLGFSFRILRFVYVFLAAIAGFLGITFGLFVQSIYLCNAKSFGVPFMAPFGPKTNSGYEDQFFRAPIWKQENRPDFLNTKDTKKQPKISRQWAKSDKKRGK</sequence>
<keyword evidence="4" id="KW-0812">Transmembrane</keyword>
<proteinExistence type="inferred from homology"/>
<evidence type="ECO:0000256" key="2">
    <source>
        <dbReference type="ARBA" id="ARBA00023136"/>
    </source>
</evidence>
<keyword evidence="6" id="KW-1185">Reference proteome</keyword>
<evidence type="ECO:0000313" key="5">
    <source>
        <dbReference type="EMBL" id="RXE60105.1"/>
    </source>
</evidence>
<feature type="transmembrane region" description="Helical" evidence="4">
    <location>
        <begin position="374"/>
        <end position="396"/>
    </location>
</feature>
<dbReference type="Pfam" id="PF03323">
    <property type="entry name" value="GerA"/>
    <property type="match status" value="1"/>
</dbReference>
<comment type="similarity">
    <text evidence="1">Belongs to the GerABKA family.</text>
</comment>
<dbReference type="AlphaFoldDB" id="A0A4Q0I852"/>
<keyword evidence="2 4" id="KW-0472">Membrane</keyword>
<feature type="compositionally biased region" description="Basic and acidic residues" evidence="3">
    <location>
        <begin position="561"/>
        <end position="572"/>
    </location>
</feature>
<feature type="region of interest" description="Disordered" evidence="3">
    <location>
        <begin position="561"/>
        <end position="589"/>
    </location>
</feature>
<feature type="compositionally biased region" description="Basic and acidic residues" evidence="3">
    <location>
        <begin position="60"/>
        <end position="71"/>
    </location>
</feature>
<dbReference type="InterPro" id="IPR050768">
    <property type="entry name" value="UPF0353/GerABKA_families"/>
</dbReference>
<protein>
    <submittedName>
        <fullName evidence="5">Spore germination protein</fullName>
    </submittedName>
</protein>
<reference evidence="6" key="1">
    <citation type="submission" date="2018-11" db="EMBL/GenBank/DDBJ databases">
        <title>Genome sequencing of a novel mesophilic and cellulolytic organism within the genus Hungateiclostridium.</title>
        <authorList>
            <person name="Rettenmaier R."/>
            <person name="Liebl W."/>
            <person name="Zverlov V."/>
        </authorList>
    </citation>
    <scope>NUCLEOTIDE SEQUENCE [LARGE SCALE GENOMIC DNA]</scope>
    <source>
        <strain evidence="6">N2K1</strain>
    </source>
</reference>
<dbReference type="EMBL" id="RLII01000002">
    <property type="protein sequence ID" value="RXE60105.1"/>
    <property type="molecule type" value="Genomic_DNA"/>
</dbReference>
<feature type="transmembrane region" description="Helical" evidence="4">
    <location>
        <begin position="470"/>
        <end position="492"/>
    </location>
</feature>
<dbReference type="OrthoDB" id="9772630at2"/>
<evidence type="ECO:0000313" key="6">
    <source>
        <dbReference type="Proteomes" id="UP000289166"/>
    </source>
</evidence>
<feature type="transmembrane region" description="Helical" evidence="4">
    <location>
        <begin position="499"/>
        <end position="519"/>
    </location>
</feature>
<comment type="caution">
    <text evidence="5">The sequence shown here is derived from an EMBL/GenBank/DDBJ whole genome shotgun (WGS) entry which is preliminary data.</text>
</comment>
<dbReference type="PIRSF" id="PIRSF005690">
    <property type="entry name" value="GerBA"/>
    <property type="match status" value="1"/>
</dbReference>
<organism evidence="5 6">
    <name type="scientific">Acetivibrio mesophilus</name>
    <dbReference type="NCBI Taxonomy" id="2487273"/>
    <lineage>
        <taxon>Bacteria</taxon>
        <taxon>Bacillati</taxon>
        <taxon>Bacillota</taxon>
        <taxon>Clostridia</taxon>
        <taxon>Eubacteriales</taxon>
        <taxon>Oscillospiraceae</taxon>
        <taxon>Acetivibrio</taxon>
    </lineage>
</organism>
<dbReference type="RefSeq" id="WP_069193815.1">
    <property type="nucleotide sequence ID" value="NZ_RLII01000002.1"/>
</dbReference>
<gene>
    <name evidence="5" type="ORF">EFD62_02395</name>
</gene>
<dbReference type="GO" id="GO:0009847">
    <property type="term" value="P:spore germination"/>
    <property type="evidence" value="ECO:0007669"/>
    <property type="project" value="InterPro"/>
</dbReference>
<dbReference type="GO" id="GO:0016020">
    <property type="term" value="C:membrane"/>
    <property type="evidence" value="ECO:0007669"/>
    <property type="project" value="InterPro"/>
</dbReference>
<feature type="transmembrane region" description="Helical" evidence="4">
    <location>
        <begin position="446"/>
        <end position="464"/>
    </location>
</feature>
<dbReference type="Proteomes" id="UP000289166">
    <property type="component" value="Unassembled WGS sequence"/>
</dbReference>
<evidence type="ECO:0000256" key="4">
    <source>
        <dbReference type="SAM" id="Phobius"/>
    </source>
</evidence>
<feature type="compositionally biased region" description="Basic and acidic residues" evidence="3">
    <location>
        <begin position="30"/>
        <end position="50"/>
    </location>
</feature>
<dbReference type="PANTHER" id="PTHR22550">
    <property type="entry name" value="SPORE GERMINATION PROTEIN"/>
    <property type="match status" value="1"/>
</dbReference>
<evidence type="ECO:0000256" key="3">
    <source>
        <dbReference type="SAM" id="MobiDB-lite"/>
    </source>
</evidence>
<dbReference type="PANTHER" id="PTHR22550:SF5">
    <property type="entry name" value="LEUCINE ZIPPER PROTEIN 4"/>
    <property type="match status" value="1"/>
</dbReference>
<accession>A0A4Q0I852</accession>
<dbReference type="InterPro" id="IPR004995">
    <property type="entry name" value="Spore_Ger"/>
</dbReference>
<feature type="region of interest" description="Disordered" evidence="3">
    <location>
        <begin position="30"/>
        <end position="71"/>
    </location>
</feature>
<keyword evidence="4" id="KW-1133">Transmembrane helix</keyword>
<evidence type="ECO:0000256" key="1">
    <source>
        <dbReference type="ARBA" id="ARBA00005278"/>
    </source>
</evidence>